<reference evidence="1 2" key="1">
    <citation type="journal article" date="2015" name="Genome Announc.">
        <title>Expanding the biotechnology potential of lactobacilli through comparative genomics of 213 strains and associated genera.</title>
        <authorList>
            <person name="Sun Z."/>
            <person name="Harris H.M."/>
            <person name="McCann A."/>
            <person name="Guo C."/>
            <person name="Argimon S."/>
            <person name="Zhang W."/>
            <person name="Yang X."/>
            <person name="Jeffery I.B."/>
            <person name="Cooney J.C."/>
            <person name="Kagawa T.F."/>
            <person name="Liu W."/>
            <person name="Song Y."/>
            <person name="Salvetti E."/>
            <person name="Wrobel A."/>
            <person name="Rasinkangas P."/>
            <person name="Parkhill J."/>
            <person name="Rea M.C."/>
            <person name="O'Sullivan O."/>
            <person name="Ritari J."/>
            <person name="Douillard F.P."/>
            <person name="Paul Ross R."/>
            <person name="Yang R."/>
            <person name="Briner A.E."/>
            <person name="Felis G.E."/>
            <person name="de Vos W.M."/>
            <person name="Barrangou R."/>
            <person name="Klaenhammer T.R."/>
            <person name="Caufield P.W."/>
            <person name="Cui Y."/>
            <person name="Zhang H."/>
            <person name="O'Toole P.W."/>
        </authorList>
    </citation>
    <scope>NUCLEOTIDE SEQUENCE [LARGE SCALE GENOMIC DNA]</scope>
    <source>
        <strain evidence="1 2">DSM 20505</strain>
    </source>
</reference>
<evidence type="ECO:0000313" key="2">
    <source>
        <dbReference type="Proteomes" id="UP000051679"/>
    </source>
</evidence>
<dbReference type="AlphaFoldDB" id="A0A0R1ZIF5"/>
<gene>
    <name evidence="1" type="ORF">FC18_GL002331</name>
</gene>
<evidence type="ECO:0000313" key="1">
    <source>
        <dbReference type="EMBL" id="KRM54621.1"/>
    </source>
</evidence>
<name>A0A0R1ZIF5_9LACO</name>
<dbReference type="RefSeq" id="WP_156300896.1">
    <property type="nucleotide sequence ID" value="NZ_AYYO01000050.1"/>
</dbReference>
<keyword evidence="2" id="KW-1185">Reference proteome</keyword>
<sequence length="55" mass="6012">MTEKKAPQFTKTELLSATSLSGAQRDQLMVALDKHKMYTLDEAKAAVQALKGGLF</sequence>
<proteinExistence type="predicted"/>
<dbReference type="STRING" id="1291052.FC18_GL002331"/>
<protein>
    <submittedName>
        <fullName evidence="1">Uncharacterized protein</fullName>
    </submittedName>
</protein>
<accession>A0A0R1ZIF5</accession>
<organism evidence="1 2">
    <name type="scientific">Lacticaseibacillus sharpeae JCM 1186 = DSM 20505</name>
    <dbReference type="NCBI Taxonomy" id="1291052"/>
    <lineage>
        <taxon>Bacteria</taxon>
        <taxon>Bacillati</taxon>
        <taxon>Bacillota</taxon>
        <taxon>Bacilli</taxon>
        <taxon>Lactobacillales</taxon>
        <taxon>Lactobacillaceae</taxon>
        <taxon>Lacticaseibacillus</taxon>
    </lineage>
</organism>
<dbReference type="Proteomes" id="UP000051679">
    <property type="component" value="Unassembled WGS sequence"/>
</dbReference>
<comment type="caution">
    <text evidence="1">The sequence shown here is derived from an EMBL/GenBank/DDBJ whole genome shotgun (WGS) entry which is preliminary data.</text>
</comment>
<dbReference type="EMBL" id="AYYO01000050">
    <property type="protein sequence ID" value="KRM54621.1"/>
    <property type="molecule type" value="Genomic_DNA"/>
</dbReference>
<dbReference type="PATRIC" id="fig|1291052.5.peg.2405"/>
<dbReference type="OrthoDB" id="9955031at2"/>